<dbReference type="EMBL" id="JAVHNS010000011">
    <property type="protein sequence ID" value="KAK6340395.1"/>
    <property type="molecule type" value="Genomic_DNA"/>
</dbReference>
<comment type="caution">
    <text evidence="2">The sequence shown here is derived from an EMBL/GenBank/DDBJ whole genome shotgun (WGS) entry which is preliminary data.</text>
</comment>
<feature type="compositionally biased region" description="Basic and acidic residues" evidence="1">
    <location>
        <begin position="552"/>
        <end position="563"/>
    </location>
</feature>
<organism evidence="2 3">
    <name type="scientific">Orbilia blumenaviensis</name>
    <dbReference type="NCBI Taxonomy" id="1796055"/>
    <lineage>
        <taxon>Eukaryota</taxon>
        <taxon>Fungi</taxon>
        <taxon>Dikarya</taxon>
        <taxon>Ascomycota</taxon>
        <taxon>Pezizomycotina</taxon>
        <taxon>Orbiliomycetes</taxon>
        <taxon>Orbiliales</taxon>
        <taxon>Orbiliaceae</taxon>
        <taxon>Orbilia</taxon>
    </lineage>
</organism>
<feature type="region of interest" description="Disordered" evidence="1">
    <location>
        <begin position="431"/>
        <end position="564"/>
    </location>
</feature>
<reference evidence="2 3" key="1">
    <citation type="submission" date="2019-10" db="EMBL/GenBank/DDBJ databases">
        <authorList>
            <person name="Palmer J.M."/>
        </authorList>
    </citation>
    <scope>NUCLEOTIDE SEQUENCE [LARGE SCALE GENOMIC DNA]</scope>
    <source>
        <strain evidence="2 3">TWF730</strain>
    </source>
</reference>
<evidence type="ECO:0000313" key="3">
    <source>
        <dbReference type="Proteomes" id="UP001373714"/>
    </source>
</evidence>
<gene>
    <name evidence="2" type="ORF">TWF730_002154</name>
</gene>
<proteinExistence type="predicted"/>
<name>A0AAV9UHD2_9PEZI</name>
<dbReference type="Proteomes" id="UP001373714">
    <property type="component" value="Unassembled WGS sequence"/>
</dbReference>
<feature type="region of interest" description="Disordered" evidence="1">
    <location>
        <begin position="286"/>
        <end position="312"/>
    </location>
</feature>
<feature type="compositionally biased region" description="Basic and acidic residues" evidence="1">
    <location>
        <begin position="651"/>
        <end position="685"/>
    </location>
</feature>
<feature type="region of interest" description="Disordered" evidence="1">
    <location>
        <begin position="133"/>
        <end position="155"/>
    </location>
</feature>
<feature type="compositionally biased region" description="Polar residues" evidence="1">
    <location>
        <begin position="613"/>
        <end position="628"/>
    </location>
</feature>
<feature type="compositionally biased region" description="Pro residues" evidence="1">
    <location>
        <begin position="432"/>
        <end position="454"/>
    </location>
</feature>
<feature type="region of interest" description="Disordered" evidence="1">
    <location>
        <begin position="593"/>
        <end position="730"/>
    </location>
</feature>
<dbReference type="AlphaFoldDB" id="A0AAV9UHD2"/>
<feature type="region of interest" description="Disordered" evidence="1">
    <location>
        <begin position="73"/>
        <end position="98"/>
    </location>
</feature>
<protein>
    <submittedName>
        <fullName evidence="2">Uncharacterized protein</fullName>
    </submittedName>
</protein>
<evidence type="ECO:0000256" key="1">
    <source>
        <dbReference type="SAM" id="MobiDB-lite"/>
    </source>
</evidence>
<keyword evidence="3" id="KW-1185">Reference proteome</keyword>
<sequence>MFAPSYKPRVEPLVSRKTHTFDNYAGSPTARLPGWRYGSMTPPEPSPWYRRVFLGSTTKRTTSNSIRRVEHRNISPRDGEFDETKPGKSNEVGSAWKHGDMMPPERWYDGFIPESIKRLSKITDIRKTNQVDIEKAKKTGPKKAEAKKGSFSDKKHGSVDFGHCAMFEDWAEQGACMCTITWKMPGRFPRSFCESVYNGTISRTSVGNPSIRPPLRKSPAREKIPPEPCWEVDPVSEEPEANLFWVKSYNPRLRRYEYVAKPWRPPPDKVEEKGEEGVHEDYREGREIGGASHGSGPQPSSPKRPSEIVENPFPCGGKPPWLQHVRKFVRAEELASPPPSAFVNKSGSLLGNFSERYFMIPYYDPEYRSFRYTEPCTLDLNNMKLKFNSVAPPPKPVYPQRPKALPKRPLVMAQKKQPVIIQMPEYDSRPVYTPPPVRVPIRPNPRPMPKPPAQNPYHSPRFVAFPPSLRYDQDDTPCPHHPPPQKHRSDIIKKRRVRFEDEDEEYQPSGNEESEGGGFETPCPPGREPPLEKVVRRKNRGYSDPTYRKHGVRENNNIEKRDLQQMYDEQVVENGNRDGSNEELSVSYVVSKPSFTPKSILKKGKERRIDVTPSKSRWLNETASLSETSRPKEQLGAPQKNPFHPCKSKCRKDSGDGEYILVRDREEERRERSDLHDMRVQVYKDAEEEEPGPGPETDPKTNNSSSEPKLVRPRRRMALEDRAYKPGRRV</sequence>
<evidence type="ECO:0000313" key="2">
    <source>
        <dbReference type="EMBL" id="KAK6340395.1"/>
    </source>
</evidence>
<feature type="compositionally biased region" description="Basic and acidic residues" evidence="1">
    <location>
        <begin position="73"/>
        <end position="88"/>
    </location>
</feature>
<accession>A0AAV9UHD2</accession>